<dbReference type="Gramene" id="mRNA:HanXRQr2_Chr02g0079291">
    <property type="protein sequence ID" value="mRNA:HanXRQr2_Chr02g0079291"/>
    <property type="gene ID" value="HanXRQr2_Chr02g0079291"/>
</dbReference>
<dbReference type="EMBL" id="MNCJ02000317">
    <property type="protein sequence ID" value="KAF5819584.1"/>
    <property type="molecule type" value="Genomic_DNA"/>
</dbReference>
<evidence type="ECO:0000313" key="1">
    <source>
        <dbReference type="EMBL" id="KAF5819584.1"/>
    </source>
</evidence>
<sequence>MTLLPSPINQPTFLEWRREYQLLSRALSSLVGDIINASGNTARVPRGLCGNWPRIIPLIIGKQNAAVFPDPV</sequence>
<organism evidence="1 2">
    <name type="scientific">Helianthus annuus</name>
    <name type="common">Common sunflower</name>
    <dbReference type="NCBI Taxonomy" id="4232"/>
    <lineage>
        <taxon>Eukaryota</taxon>
        <taxon>Viridiplantae</taxon>
        <taxon>Streptophyta</taxon>
        <taxon>Embryophyta</taxon>
        <taxon>Tracheophyta</taxon>
        <taxon>Spermatophyta</taxon>
        <taxon>Magnoliopsida</taxon>
        <taxon>eudicotyledons</taxon>
        <taxon>Gunneridae</taxon>
        <taxon>Pentapetalae</taxon>
        <taxon>asterids</taxon>
        <taxon>campanulids</taxon>
        <taxon>Asterales</taxon>
        <taxon>Asteraceae</taxon>
        <taxon>Asteroideae</taxon>
        <taxon>Heliantheae alliance</taxon>
        <taxon>Heliantheae</taxon>
        <taxon>Helianthus</taxon>
    </lineage>
</organism>
<reference evidence="1" key="1">
    <citation type="journal article" date="2017" name="Nature">
        <title>The sunflower genome provides insights into oil metabolism, flowering and Asterid evolution.</title>
        <authorList>
            <person name="Badouin H."/>
            <person name="Gouzy J."/>
            <person name="Grassa C.J."/>
            <person name="Murat F."/>
            <person name="Staton S.E."/>
            <person name="Cottret L."/>
            <person name="Lelandais-Briere C."/>
            <person name="Owens G.L."/>
            <person name="Carrere S."/>
            <person name="Mayjonade B."/>
            <person name="Legrand L."/>
            <person name="Gill N."/>
            <person name="Kane N.C."/>
            <person name="Bowers J.E."/>
            <person name="Hubner S."/>
            <person name="Bellec A."/>
            <person name="Berard A."/>
            <person name="Berges H."/>
            <person name="Blanchet N."/>
            <person name="Boniface M.C."/>
            <person name="Brunel D."/>
            <person name="Catrice O."/>
            <person name="Chaidir N."/>
            <person name="Claudel C."/>
            <person name="Donnadieu C."/>
            <person name="Faraut T."/>
            <person name="Fievet G."/>
            <person name="Helmstetter N."/>
            <person name="King M."/>
            <person name="Knapp S.J."/>
            <person name="Lai Z."/>
            <person name="Le Paslier M.C."/>
            <person name="Lippi Y."/>
            <person name="Lorenzon L."/>
            <person name="Mandel J.R."/>
            <person name="Marage G."/>
            <person name="Marchand G."/>
            <person name="Marquand E."/>
            <person name="Bret-Mestries E."/>
            <person name="Morien E."/>
            <person name="Nambeesan S."/>
            <person name="Nguyen T."/>
            <person name="Pegot-Espagnet P."/>
            <person name="Pouilly N."/>
            <person name="Raftis F."/>
            <person name="Sallet E."/>
            <person name="Schiex T."/>
            <person name="Thomas J."/>
            <person name="Vandecasteele C."/>
            <person name="Vares D."/>
            <person name="Vear F."/>
            <person name="Vautrin S."/>
            <person name="Crespi M."/>
            <person name="Mangin B."/>
            <person name="Burke J.M."/>
            <person name="Salse J."/>
            <person name="Munos S."/>
            <person name="Vincourt P."/>
            <person name="Rieseberg L.H."/>
            <person name="Langlade N.B."/>
        </authorList>
    </citation>
    <scope>NUCLEOTIDE SEQUENCE</scope>
    <source>
        <tissue evidence="1">Leaves</tissue>
    </source>
</reference>
<dbReference type="AlphaFoldDB" id="A0A9K3JQK3"/>
<dbReference type="Proteomes" id="UP000215914">
    <property type="component" value="Unassembled WGS sequence"/>
</dbReference>
<keyword evidence="2" id="KW-1185">Reference proteome</keyword>
<comment type="caution">
    <text evidence="1">The sequence shown here is derived from an EMBL/GenBank/DDBJ whole genome shotgun (WGS) entry which is preliminary data.</text>
</comment>
<reference evidence="1" key="2">
    <citation type="submission" date="2020-06" db="EMBL/GenBank/DDBJ databases">
        <title>Helianthus annuus Genome sequencing and assembly Release 2.</title>
        <authorList>
            <person name="Gouzy J."/>
            <person name="Langlade N."/>
            <person name="Munos S."/>
        </authorList>
    </citation>
    <scope>NUCLEOTIDE SEQUENCE</scope>
    <source>
        <tissue evidence="1">Leaves</tissue>
    </source>
</reference>
<name>A0A9K3JQK3_HELAN</name>
<gene>
    <name evidence="1" type="ORF">HanXRQr2_Chr02g0079291</name>
</gene>
<protein>
    <submittedName>
        <fullName evidence="1">Uncharacterized protein</fullName>
    </submittedName>
</protein>
<proteinExistence type="predicted"/>
<accession>A0A9K3JQK3</accession>
<evidence type="ECO:0000313" key="2">
    <source>
        <dbReference type="Proteomes" id="UP000215914"/>
    </source>
</evidence>